<keyword evidence="3" id="KW-1185">Reference proteome</keyword>
<feature type="region of interest" description="Disordered" evidence="1">
    <location>
        <begin position="20"/>
        <end position="41"/>
    </location>
</feature>
<evidence type="ECO:0000313" key="2">
    <source>
        <dbReference type="EMBL" id="KAA0705484.1"/>
    </source>
</evidence>
<gene>
    <name evidence="2" type="ORF">E1301_Tti018576</name>
</gene>
<reference evidence="2 3" key="1">
    <citation type="journal article" date="2019" name="Mol. Ecol. Resour.">
        <title>Chromosome-level genome assembly of Triplophysa tibetana, a fish adapted to the harsh high-altitude environment of the Tibetan Plateau.</title>
        <authorList>
            <person name="Yang X."/>
            <person name="Liu H."/>
            <person name="Ma Z."/>
            <person name="Zou Y."/>
            <person name="Zou M."/>
            <person name="Mao Y."/>
            <person name="Li X."/>
            <person name="Wang H."/>
            <person name="Chen T."/>
            <person name="Wang W."/>
            <person name="Yang R."/>
        </authorList>
    </citation>
    <scope>NUCLEOTIDE SEQUENCE [LARGE SCALE GENOMIC DNA]</scope>
    <source>
        <strain evidence="2">TTIB1903HZAU</strain>
        <tissue evidence="2">Muscle</tissue>
    </source>
</reference>
<protein>
    <submittedName>
        <fullName evidence="2">Uncharacterized protein</fullName>
    </submittedName>
</protein>
<name>A0A5A9N665_9TELE</name>
<comment type="caution">
    <text evidence="2">The sequence shown here is derived from an EMBL/GenBank/DDBJ whole genome shotgun (WGS) entry which is preliminary data.</text>
</comment>
<sequence length="208" mass="22707">MPETTGELLRWKGSPPLQRRWGERKTLAPLEPKAATRTGKKQAALKGEAGIECAVQPITPASVAGAQSVVSLNLSALRQQAAESDRRVLEITLKADRYGSVRSGDIAMKGCGGRTCCRDEIELQFAPVTGLVAPTPPSMQIRSSLSLRAVGCVFREIENEMLLKEREDQGGEVSQCRCGEKEREARGKDSQNTKCLNFNTLQHCRAPE</sequence>
<organism evidence="2 3">
    <name type="scientific">Triplophysa tibetana</name>
    <dbReference type="NCBI Taxonomy" id="1572043"/>
    <lineage>
        <taxon>Eukaryota</taxon>
        <taxon>Metazoa</taxon>
        <taxon>Chordata</taxon>
        <taxon>Craniata</taxon>
        <taxon>Vertebrata</taxon>
        <taxon>Euteleostomi</taxon>
        <taxon>Actinopterygii</taxon>
        <taxon>Neopterygii</taxon>
        <taxon>Teleostei</taxon>
        <taxon>Ostariophysi</taxon>
        <taxon>Cypriniformes</taxon>
        <taxon>Nemacheilidae</taxon>
        <taxon>Triplophysa</taxon>
    </lineage>
</organism>
<accession>A0A5A9N665</accession>
<evidence type="ECO:0000313" key="3">
    <source>
        <dbReference type="Proteomes" id="UP000324632"/>
    </source>
</evidence>
<dbReference type="EMBL" id="SOYY01000021">
    <property type="protein sequence ID" value="KAA0705484.1"/>
    <property type="molecule type" value="Genomic_DNA"/>
</dbReference>
<dbReference type="AlphaFoldDB" id="A0A5A9N665"/>
<dbReference type="Proteomes" id="UP000324632">
    <property type="component" value="Chromosome 21"/>
</dbReference>
<evidence type="ECO:0000256" key="1">
    <source>
        <dbReference type="SAM" id="MobiDB-lite"/>
    </source>
</evidence>
<proteinExistence type="predicted"/>